<organism evidence="1 2">
    <name type="scientific">Flavobacterium crocinum</name>
    <dbReference type="NCBI Taxonomy" id="2183896"/>
    <lineage>
        <taxon>Bacteria</taxon>
        <taxon>Pseudomonadati</taxon>
        <taxon>Bacteroidota</taxon>
        <taxon>Flavobacteriia</taxon>
        <taxon>Flavobacteriales</taxon>
        <taxon>Flavobacteriaceae</taxon>
        <taxon>Flavobacterium</taxon>
    </lineage>
</organism>
<sequence>MKRILLTIAFITFFNSFIYSQITKFTYTQFDIAVSITGNPDRDNYYYEPESTSTTAFFVPNGLGSQIGYGVHYKKWLTLGVHSGIDWKWDNKIVAVPVFLNLGFSPKVGPETRIMLQAGYGKGFALGRGNLNGEYKKLKLGIGSDDFIIFAEISDYAFPLHDQKSIGGISFGVTLQDFFYYKSETSE</sequence>
<dbReference type="OrthoDB" id="1346785at2"/>
<evidence type="ECO:0000313" key="2">
    <source>
        <dbReference type="Proteomes" id="UP000245250"/>
    </source>
</evidence>
<evidence type="ECO:0008006" key="3">
    <source>
        <dbReference type="Google" id="ProtNLM"/>
    </source>
</evidence>
<dbReference type="AlphaFoldDB" id="A0A2S1YGP5"/>
<protein>
    <recommendedName>
        <fullName evidence="3">Outer membrane protein beta-barrel domain-containing protein</fullName>
    </recommendedName>
</protein>
<gene>
    <name evidence="1" type="ORF">HYN56_02945</name>
</gene>
<name>A0A2S1YGP5_9FLAO</name>
<accession>A0A2S1YGP5</accession>
<keyword evidence="2" id="KW-1185">Reference proteome</keyword>
<dbReference type="Proteomes" id="UP000245250">
    <property type="component" value="Chromosome"/>
</dbReference>
<evidence type="ECO:0000313" key="1">
    <source>
        <dbReference type="EMBL" id="AWK03232.1"/>
    </source>
</evidence>
<dbReference type="RefSeq" id="WP_109190810.1">
    <property type="nucleotide sequence ID" value="NZ_CP029255.1"/>
</dbReference>
<reference evidence="1 2" key="1">
    <citation type="submission" date="2018-05" db="EMBL/GenBank/DDBJ databases">
        <title>Genome sequencing of Flavobacterium sp. HYN0056.</title>
        <authorList>
            <person name="Yi H."/>
            <person name="Baek C."/>
        </authorList>
    </citation>
    <scope>NUCLEOTIDE SEQUENCE [LARGE SCALE GENOMIC DNA]</scope>
    <source>
        <strain evidence="1 2">HYN0056</strain>
    </source>
</reference>
<dbReference type="KEGG" id="fcr:HYN56_02945"/>
<dbReference type="EMBL" id="CP029255">
    <property type="protein sequence ID" value="AWK03232.1"/>
    <property type="molecule type" value="Genomic_DNA"/>
</dbReference>
<proteinExistence type="predicted"/>